<organism evidence="2 3">
    <name type="scientific">Penicillium rubens (strain ATCC 28089 / DSM 1075 / NRRL 1951 / Wisconsin 54-1255)</name>
    <name type="common">Penicillium chrysogenum</name>
    <dbReference type="NCBI Taxonomy" id="500485"/>
    <lineage>
        <taxon>Eukaryota</taxon>
        <taxon>Fungi</taxon>
        <taxon>Dikarya</taxon>
        <taxon>Ascomycota</taxon>
        <taxon>Pezizomycotina</taxon>
        <taxon>Eurotiomycetes</taxon>
        <taxon>Eurotiomycetidae</taxon>
        <taxon>Eurotiales</taxon>
        <taxon>Aspergillaceae</taxon>
        <taxon>Penicillium</taxon>
        <taxon>Penicillium chrysogenum species complex</taxon>
    </lineage>
</organism>
<dbReference type="VEuPathDB" id="FungiDB:PCH_Pc20g14950"/>
<evidence type="ECO:0000313" key="3">
    <source>
        <dbReference type="Proteomes" id="UP000000724"/>
    </source>
</evidence>
<evidence type="ECO:0000313" key="2">
    <source>
        <dbReference type="EMBL" id="CAP86824.1"/>
    </source>
</evidence>
<evidence type="ECO:0000256" key="1">
    <source>
        <dbReference type="SAM" id="MobiDB-lite"/>
    </source>
</evidence>
<dbReference type="EMBL" id="AM920435">
    <property type="protein sequence ID" value="CAP86824.1"/>
    <property type="molecule type" value="Genomic_DNA"/>
</dbReference>
<reference evidence="2 3" key="1">
    <citation type="journal article" date="2008" name="Nat. Biotechnol.">
        <title>Genome sequencing and analysis of the filamentous fungus Penicillium chrysogenum.</title>
        <authorList>
            <person name="van den Berg M.A."/>
            <person name="Albang R."/>
            <person name="Albermann K."/>
            <person name="Badger J.H."/>
            <person name="Daran J.-M."/>
            <person name="Driessen A.J.M."/>
            <person name="Garcia-Estrada C."/>
            <person name="Fedorova N.D."/>
            <person name="Harris D.M."/>
            <person name="Heijne W.H.M."/>
            <person name="Joardar V.S."/>
            <person name="Kiel J.A.K.W."/>
            <person name="Kovalchuk A."/>
            <person name="Martin J.F."/>
            <person name="Nierman W.C."/>
            <person name="Nijland J.G."/>
            <person name="Pronk J.T."/>
            <person name="Roubos J.A."/>
            <person name="van der Klei I.J."/>
            <person name="van Peij N.N.M.E."/>
            <person name="Veenhuis M."/>
            <person name="von Doehren H."/>
            <person name="Wagner C."/>
            <person name="Wortman J.R."/>
            <person name="Bovenberg R.A.L."/>
        </authorList>
    </citation>
    <scope>NUCLEOTIDE SEQUENCE [LARGE SCALE GENOMIC DNA]</scope>
    <source>
        <strain evidence="3">ATCC 28089 / DSM 1075 / NRRL 1951 / Wisconsin 54-1255</strain>
    </source>
</reference>
<feature type="compositionally biased region" description="Basic and acidic residues" evidence="1">
    <location>
        <begin position="168"/>
        <end position="185"/>
    </location>
</feature>
<protein>
    <submittedName>
        <fullName evidence="2">Uncharacterized protein</fullName>
    </submittedName>
</protein>
<proteinExistence type="predicted"/>
<dbReference type="Proteomes" id="UP000000724">
    <property type="component" value="Contig Pc00c20"/>
</dbReference>
<gene>
    <name evidence="2" type="ORF">Pc20g14950</name>
    <name evidence="2" type="ORF">PCH_Pc20g14950</name>
</gene>
<dbReference type="AlphaFoldDB" id="B6HDV2"/>
<sequence length="282" mass="31702">MALSNLVKPITHKVFLYSSFSCFGWLGGYRSALAHLTNTKGLGSGIYPLGCASGDRPRQRTAPPRSMKKYAYRPLQRIGGNAPPRSMKKYEHRPLQRIGGNSPPRSMKKYEHRPLQRIGGNAPPRSMKKYEHRPLQRIGGNDHWVKSITQKHEHRHLQRTGSSQIVASEERERSKKERKEVNSVSIAREREKGRVNLHGLLIRDFEGEEAGRKEVQGKSVDEEGAGGAFHSSASGYKVKKLVHAPTFPALLWKSIGAAIHLLHRSLLYGLHCIARIQGVWNS</sequence>
<feature type="region of interest" description="Disordered" evidence="1">
    <location>
        <begin position="150"/>
        <end position="185"/>
    </location>
</feature>
<accession>B6HDV2</accession>
<name>B6HDV2_PENRW</name>
<keyword evidence="3" id="KW-1185">Reference proteome</keyword>
<dbReference type="HOGENOM" id="CLU_987317_0_0_1"/>